<name>A0A285S5J2_9RHOB</name>
<evidence type="ECO:0000256" key="1">
    <source>
        <dbReference type="SAM" id="Phobius"/>
    </source>
</evidence>
<evidence type="ECO:0000313" key="2">
    <source>
        <dbReference type="EMBL" id="SOC02220.1"/>
    </source>
</evidence>
<dbReference type="EMBL" id="OBMT01000003">
    <property type="protein sequence ID" value="SOC02220.1"/>
    <property type="molecule type" value="Genomic_DNA"/>
</dbReference>
<dbReference type="Proteomes" id="UP000219111">
    <property type="component" value="Unassembled WGS sequence"/>
</dbReference>
<dbReference type="RefSeq" id="WP_097069327.1">
    <property type="nucleotide sequence ID" value="NZ_OBMT01000003.1"/>
</dbReference>
<feature type="transmembrane region" description="Helical" evidence="1">
    <location>
        <begin position="21"/>
        <end position="43"/>
    </location>
</feature>
<evidence type="ECO:0008006" key="4">
    <source>
        <dbReference type="Google" id="ProtNLM"/>
    </source>
</evidence>
<reference evidence="3" key="1">
    <citation type="submission" date="2017-08" db="EMBL/GenBank/DDBJ databases">
        <authorList>
            <person name="Varghese N."/>
            <person name="Submissions S."/>
        </authorList>
    </citation>
    <scope>NUCLEOTIDE SEQUENCE [LARGE SCALE GENOMIC DNA]</scope>
    <source>
        <strain evidence="3">JA276</strain>
    </source>
</reference>
<keyword evidence="1" id="KW-0812">Transmembrane</keyword>
<proteinExistence type="predicted"/>
<accession>A0A285S5J2</accession>
<protein>
    <recommendedName>
        <fullName evidence="4">TadE-like protein</fullName>
    </recommendedName>
</protein>
<dbReference type="AlphaFoldDB" id="A0A285S5J2"/>
<gene>
    <name evidence="2" type="ORF">SAMN05877831_103109</name>
</gene>
<sequence length="186" mass="20352">MPKPRPSRLTQPLLRRFRAEDGAVTLPALLWLPFFVMLMAASVELEMLTVKQTLLDRGVDLTTRILRLGIDDLPDHDTLKRSVCENMGFIGNCMDRLAIEVFPVDTDTWTSTGASDVLCTDSTSAAELSPQLQAGDSNQMMILRACLKIDTMMEINPLAAALTRDAGGQVALVSMTAFVNEPRPGS</sequence>
<evidence type="ECO:0000313" key="3">
    <source>
        <dbReference type="Proteomes" id="UP000219111"/>
    </source>
</evidence>
<dbReference type="OrthoDB" id="7907064at2"/>
<keyword evidence="1" id="KW-0472">Membrane</keyword>
<keyword evidence="3" id="KW-1185">Reference proteome</keyword>
<organism evidence="2 3">
    <name type="scientific">Rhodobacter maris</name>
    <dbReference type="NCBI Taxonomy" id="446682"/>
    <lineage>
        <taxon>Bacteria</taxon>
        <taxon>Pseudomonadati</taxon>
        <taxon>Pseudomonadota</taxon>
        <taxon>Alphaproteobacteria</taxon>
        <taxon>Rhodobacterales</taxon>
        <taxon>Rhodobacter group</taxon>
        <taxon>Rhodobacter</taxon>
    </lineage>
</organism>
<keyword evidence="1" id="KW-1133">Transmembrane helix</keyword>